<evidence type="ECO:0000313" key="2">
    <source>
        <dbReference type="EMBL" id="PRY15337.1"/>
    </source>
</evidence>
<accession>A0A2T0R4N6</accession>
<evidence type="ECO:0000256" key="1">
    <source>
        <dbReference type="SAM" id="Phobius"/>
    </source>
</evidence>
<feature type="transmembrane region" description="Helical" evidence="1">
    <location>
        <begin position="20"/>
        <end position="42"/>
    </location>
</feature>
<keyword evidence="1" id="KW-0472">Membrane</keyword>
<keyword evidence="1" id="KW-1133">Transmembrane helix</keyword>
<dbReference type="AlphaFoldDB" id="A0A2T0R4N6"/>
<organism evidence="2 3">
    <name type="scientific">Kineococcus rhizosphaerae</name>
    <dbReference type="NCBI Taxonomy" id="559628"/>
    <lineage>
        <taxon>Bacteria</taxon>
        <taxon>Bacillati</taxon>
        <taxon>Actinomycetota</taxon>
        <taxon>Actinomycetes</taxon>
        <taxon>Kineosporiales</taxon>
        <taxon>Kineosporiaceae</taxon>
        <taxon>Kineococcus</taxon>
    </lineage>
</organism>
<name>A0A2T0R4N6_9ACTN</name>
<comment type="caution">
    <text evidence="2">The sequence shown here is derived from an EMBL/GenBank/DDBJ whole genome shotgun (WGS) entry which is preliminary data.</text>
</comment>
<dbReference type="RefSeq" id="WP_170127221.1">
    <property type="nucleotide sequence ID" value="NZ_PVZF01000005.1"/>
</dbReference>
<sequence length="48" mass="4954">MDLRSGGVVETFTDPPPPGVLVLDVGLIALTLALAALGGLLVRALERR</sequence>
<keyword evidence="1" id="KW-0812">Transmembrane</keyword>
<dbReference type="EMBL" id="PVZF01000005">
    <property type="protein sequence ID" value="PRY15337.1"/>
    <property type="molecule type" value="Genomic_DNA"/>
</dbReference>
<evidence type="ECO:0000313" key="3">
    <source>
        <dbReference type="Proteomes" id="UP000238083"/>
    </source>
</evidence>
<protein>
    <submittedName>
        <fullName evidence="2">Uncharacterized protein</fullName>
    </submittedName>
</protein>
<dbReference type="Proteomes" id="UP000238083">
    <property type="component" value="Unassembled WGS sequence"/>
</dbReference>
<keyword evidence="3" id="KW-1185">Reference proteome</keyword>
<gene>
    <name evidence="2" type="ORF">CLV37_105265</name>
</gene>
<reference evidence="2 3" key="1">
    <citation type="submission" date="2018-03" db="EMBL/GenBank/DDBJ databases">
        <title>Genomic Encyclopedia of Archaeal and Bacterial Type Strains, Phase II (KMG-II): from individual species to whole genera.</title>
        <authorList>
            <person name="Goeker M."/>
        </authorList>
    </citation>
    <scope>NUCLEOTIDE SEQUENCE [LARGE SCALE GENOMIC DNA]</scope>
    <source>
        <strain evidence="2 3">DSM 19711</strain>
    </source>
</reference>
<proteinExistence type="predicted"/>